<dbReference type="OrthoDB" id="1905234at2759"/>
<dbReference type="Proteomes" id="UP000006727">
    <property type="component" value="Chromosome 5"/>
</dbReference>
<sequence>MRYSKLGLEFPSSTRMADGHELASMSNVGPQQDGSTLTPILWACGAVSQAIAARVLAKKGDGGPSMPIRAFSIASLLLGTGFCAVGGTLWASGIREVEDLRGMGRTVRSAFGKPPRMDT</sequence>
<dbReference type="PANTHER" id="PTHR37744">
    <property type="entry name" value="STAR LIPID TRANSFER-LIKE PROTEIN"/>
    <property type="match status" value="1"/>
</dbReference>
<dbReference type="RefSeq" id="XP_024376575.1">
    <property type="nucleotide sequence ID" value="XM_024520807.2"/>
</dbReference>
<dbReference type="PANTHER" id="PTHR37744:SF1">
    <property type="entry name" value="STAR LIPID TRANSFER-LIKE PROTEIN"/>
    <property type="match status" value="1"/>
</dbReference>
<name>A0A7I4DSD7_PHYPA</name>
<keyword evidence="1" id="KW-0812">Transmembrane</keyword>
<evidence type="ECO:0000313" key="2">
    <source>
        <dbReference type="EnsemblPlants" id="Pp3c5_22300V3.4"/>
    </source>
</evidence>
<dbReference type="KEGG" id="ppp:112282752"/>
<keyword evidence="1" id="KW-1133">Transmembrane helix</keyword>
<dbReference type="InParanoid" id="A0A7I4DSD7"/>
<organism evidence="2 3">
    <name type="scientific">Physcomitrium patens</name>
    <name type="common">Spreading-leaved earth moss</name>
    <name type="synonym">Physcomitrella patens</name>
    <dbReference type="NCBI Taxonomy" id="3218"/>
    <lineage>
        <taxon>Eukaryota</taxon>
        <taxon>Viridiplantae</taxon>
        <taxon>Streptophyta</taxon>
        <taxon>Embryophyta</taxon>
        <taxon>Bryophyta</taxon>
        <taxon>Bryophytina</taxon>
        <taxon>Bryopsida</taxon>
        <taxon>Funariidae</taxon>
        <taxon>Funariales</taxon>
        <taxon>Funariaceae</taxon>
        <taxon>Physcomitrium</taxon>
    </lineage>
</organism>
<reference evidence="2 3" key="2">
    <citation type="journal article" date="2018" name="Plant J.">
        <title>The Physcomitrella patens chromosome-scale assembly reveals moss genome structure and evolution.</title>
        <authorList>
            <person name="Lang D."/>
            <person name="Ullrich K.K."/>
            <person name="Murat F."/>
            <person name="Fuchs J."/>
            <person name="Jenkins J."/>
            <person name="Haas F.B."/>
            <person name="Piednoel M."/>
            <person name="Gundlach H."/>
            <person name="Van Bel M."/>
            <person name="Meyberg R."/>
            <person name="Vives C."/>
            <person name="Morata J."/>
            <person name="Symeonidi A."/>
            <person name="Hiss M."/>
            <person name="Muchero W."/>
            <person name="Kamisugi Y."/>
            <person name="Saleh O."/>
            <person name="Blanc G."/>
            <person name="Decker E.L."/>
            <person name="van Gessel N."/>
            <person name="Grimwood J."/>
            <person name="Hayes R.D."/>
            <person name="Graham S.W."/>
            <person name="Gunter L.E."/>
            <person name="McDaniel S.F."/>
            <person name="Hoernstein S.N.W."/>
            <person name="Larsson A."/>
            <person name="Li F.W."/>
            <person name="Perroud P.F."/>
            <person name="Phillips J."/>
            <person name="Ranjan P."/>
            <person name="Rokshar D.S."/>
            <person name="Rothfels C.J."/>
            <person name="Schneider L."/>
            <person name="Shu S."/>
            <person name="Stevenson D.W."/>
            <person name="Thummler F."/>
            <person name="Tillich M."/>
            <person name="Villarreal Aguilar J.C."/>
            <person name="Widiez T."/>
            <person name="Wong G.K."/>
            <person name="Wymore A."/>
            <person name="Zhang Y."/>
            <person name="Zimmer A.D."/>
            <person name="Quatrano R.S."/>
            <person name="Mayer K.F.X."/>
            <person name="Goodstein D."/>
            <person name="Casacuberta J.M."/>
            <person name="Vandepoele K."/>
            <person name="Reski R."/>
            <person name="Cuming A.C."/>
            <person name="Tuskan G.A."/>
            <person name="Maumus F."/>
            <person name="Salse J."/>
            <person name="Schmutz J."/>
            <person name="Rensing S.A."/>
        </authorList>
    </citation>
    <scope>NUCLEOTIDE SEQUENCE [LARGE SCALE GENOMIC DNA]</scope>
    <source>
        <strain evidence="2 3">cv. Gransden 2004</strain>
    </source>
</reference>
<reference evidence="2" key="3">
    <citation type="submission" date="2020-12" db="UniProtKB">
        <authorList>
            <consortium name="EnsemblPlants"/>
        </authorList>
    </citation>
    <scope>IDENTIFICATION</scope>
</reference>
<feature type="transmembrane region" description="Helical" evidence="1">
    <location>
        <begin position="40"/>
        <end position="57"/>
    </location>
</feature>
<accession>A0A7I4DSD7</accession>
<feature type="transmembrane region" description="Helical" evidence="1">
    <location>
        <begin position="69"/>
        <end position="91"/>
    </location>
</feature>
<gene>
    <name evidence="2" type="primary">LOC112282752</name>
</gene>
<keyword evidence="3" id="KW-1185">Reference proteome</keyword>
<protein>
    <submittedName>
        <fullName evidence="2">Uncharacterized protein</fullName>
    </submittedName>
</protein>
<evidence type="ECO:0000313" key="3">
    <source>
        <dbReference type="Proteomes" id="UP000006727"/>
    </source>
</evidence>
<dbReference type="FunCoup" id="A0A7I4DSD7">
    <property type="interactions" value="501"/>
</dbReference>
<dbReference type="EnsemblPlants" id="Pp3c5_22300V3.4">
    <property type="protein sequence ID" value="Pp3c5_22300V3.4"/>
    <property type="gene ID" value="Pp3c5_22300"/>
</dbReference>
<dbReference type="GeneID" id="112282752"/>
<dbReference type="Gramene" id="Pp3c5_22300V3.4">
    <property type="protein sequence ID" value="Pp3c5_22300V3.4"/>
    <property type="gene ID" value="Pp3c5_22300"/>
</dbReference>
<dbReference type="EMBL" id="ABEU02000005">
    <property type="status" value="NOT_ANNOTATED_CDS"/>
    <property type="molecule type" value="Genomic_DNA"/>
</dbReference>
<evidence type="ECO:0000256" key="1">
    <source>
        <dbReference type="SAM" id="Phobius"/>
    </source>
</evidence>
<proteinExistence type="predicted"/>
<dbReference type="AlphaFoldDB" id="A0A7I4DSD7"/>
<keyword evidence="1" id="KW-0472">Membrane</keyword>
<reference evidence="2 3" key="1">
    <citation type="journal article" date="2008" name="Science">
        <title>The Physcomitrella genome reveals evolutionary insights into the conquest of land by plants.</title>
        <authorList>
            <person name="Rensing S."/>
            <person name="Lang D."/>
            <person name="Zimmer A."/>
            <person name="Terry A."/>
            <person name="Salamov A."/>
            <person name="Shapiro H."/>
            <person name="Nishiyama T."/>
            <person name="Perroud P.-F."/>
            <person name="Lindquist E."/>
            <person name="Kamisugi Y."/>
            <person name="Tanahashi T."/>
            <person name="Sakakibara K."/>
            <person name="Fujita T."/>
            <person name="Oishi K."/>
            <person name="Shin-I T."/>
            <person name="Kuroki Y."/>
            <person name="Toyoda A."/>
            <person name="Suzuki Y."/>
            <person name="Hashimoto A."/>
            <person name="Yamaguchi K."/>
            <person name="Sugano A."/>
            <person name="Kohara Y."/>
            <person name="Fujiyama A."/>
            <person name="Anterola A."/>
            <person name="Aoki S."/>
            <person name="Ashton N."/>
            <person name="Barbazuk W.B."/>
            <person name="Barker E."/>
            <person name="Bennetzen J."/>
            <person name="Bezanilla M."/>
            <person name="Blankenship R."/>
            <person name="Cho S.H."/>
            <person name="Dutcher S."/>
            <person name="Estelle M."/>
            <person name="Fawcett J.A."/>
            <person name="Gundlach H."/>
            <person name="Hanada K."/>
            <person name="Heyl A."/>
            <person name="Hicks K.A."/>
            <person name="Hugh J."/>
            <person name="Lohr M."/>
            <person name="Mayer K."/>
            <person name="Melkozernov A."/>
            <person name="Murata T."/>
            <person name="Nelson D."/>
            <person name="Pils B."/>
            <person name="Prigge M."/>
            <person name="Reiss B."/>
            <person name="Renner T."/>
            <person name="Rombauts S."/>
            <person name="Rushton P."/>
            <person name="Sanderfoot A."/>
            <person name="Schween G."/>
            <person name="Shiu S.-H."/>
            <person name="Stueber K."/>
            <person name="Theodoulou F.L."/>
            <person name="Tu H."/>
            <person name="Van de Peer Y."/>
            <person name="Verrier P.J."/>
            <person name="Waters E."/>
            <person name="Wood A."/>
            <person name="Yang L."/>
            <person name="Cove D."/>
            <person name="Cuming A."/>
            <person name="Hasebe M."/>
            <person name="Lucas S."/>
            <person name="Mishler D.B."/>
            <person name="Reski R."/>
            <person name="Grigoriev I."/>
            <person name="Quatrano R.S."/>
            <person name="Boore J.L."/>
        </authorList>
    </citation>
    <scope>NUCLEOTIDE SEQUENCE [LARGE SCALE GENOMIC DNA]</scope>
    <source>
        <strain evidence="2 3">cv. Gransden 2004</strain>
    </source>
</reference>